<evidence type="ECO:0000256" key="1">
    <source>
        <dbReference type="SAM" id="Phobius"/>
    </source>
</evidence>
<evidence type="ECO:0000313" key="2">
    <source>
        <dbReference type="EMBL" id="MBP2023365.1"/>
    </source>
</evidence>
<comment type="caution">
    <text evidence="2">The sequence shown here is derived from an EMBL/GenBank/DDBJ whole genome shotgun (WGS) entry which is preliminary data.</text>
</comment>
<keyword evidence="1" id="KW-0472">Membrane</keyword>
<organism evidence="2 3">
    <name type="scientific">Clostridium punense</name>
    <dbReference type="NCBI Taxonomy" id="1054297"/>
    <lineage>
        <taxon>Bacteria</taxon>
        <taxon>Bacillati</taxon>
        <taxon>Bacillota</taxon>
        <taxon>Clostridia</taxon>
        <taxon>Eubacteriales</taxon>
        <taxon>Clostridiaceae</taxon>
        <taxon>Clostridium</taxon>
    </lineage>
</organism>
<keyword evidence="1" id="KW-1133">Transmembrane helix</keyword>
<gene>
    <name evidence="2" type="ORF">J2Z44_003202</name>
</gene>
<dbReference type="RefSeq" id="WP_021281152.1">
    <property type="nucleotide sequence ID" value="NZ_JAGGLL010000027.1"/>
</dbReference>
<proteinExistence type="predicted"/>
<protein>
    <submittedName>
        <fullName evidence="2">Vacuolar-type H+-ATPase subunit I/STV1</fullName>
    </submittedName>
</protein>
<keyword evidence="1" id="KW-0812">Transmembrane</keyword>
<sequence length="159" mass="17976">MKGILTGTTAKTNEEFREVIKSRMKIMVILMVIGIITAAIGFASEFYWKLSLNDHMLGVYSGVGVGLFICGAGLWIKNKFLLGNDIKLKESRLSNTDERIQEIGNKAFRIASYVMIIILYATALIGGIFYPILFQVPMFIVSCFLITYVISFKYYNKKM</sequence>
<feature type="transmembrane region" description="Helical" evidence="1">
    <location>
        <begin position="110"/>
        <end position="130"/>
    </location>
</feature>
<feature type="transmembrane region" description="Helical" evidence="1">
    <location>
        <begin position="56"/>
        <end position="76"/>
    </location>
</feature>
<name>A0ABS4K6H2_9CLOT</name>
<feature type="transmembrane region" description="Helical" evidence="1">
    <location>
        <begin position="136"/>
        <end position="155"/>
    </location>
</feature>
<dbReference type="EMBL" id="JAGGLL010000027">
    <property type="protein sequence ID" value="MBP2023365.1"/>
    <property type="molecule type" value="Genomic_DNA"/>
</dbReference>
<feature type="transmembrane region" description="Helical" evidence="1">
    <location>
        <begin position="26"/>
        <end position="44"/>
    </location>
</feature>
<reference evidence="2 3" key="1">
    <citation type="submission" date="2021-03" db="EMBL/GenBank/DDBJ databases">
        <title>Genomic Encyclopedia of Type Strains, Phase IV (KMG-IV): sequencing the most valuable type-strain genomes for metagenomic binning, comparative biology and taxonomic classification.</title>
        <authorList>
            <person name="Goeker M."/>
        </authorList>
    </citation>
    <scope>NUCLEOTIDE SEQUENCE [LARGE SCALE GENOMIC DNA]</scope>
    <source>
        <strain evidence="2 3">DSM 28650</strain>
    </source>
</reference>
<keyword evidence="3" id="KW-1185">Reference proteome</keyword>
<accession>A0ABS4K6H2</accession>
<evidence type="ECO:0000313" key="3">
    <source>
        <dbReference type="Proteomes" id="UP001519308"/>
    </source>
</evidence>
<dbReference type="Proteomes" id="UP001519308">
    <property type="component" value="Unassembled WGS sequence"/>
</dbReference>